<accession>A0ABR8CAD6</accession>
<protein>
    <submittedName>
        <fullName evidence="1">Uncharacterized protein</fullName>
    </submittedName>
</protein>
<keyword evidence="2" id="KW-1185">Reference proteome</keyword>
<evidence type="ECO:0000313" key="1">
    <source>
        <dbReference type="EMBL" id="MBD2316379.1"/>
    </source>
</evidence>
<evidence type="ECO:0000313" key="2">
    <source>
        <dbReference type="Proteomes" id="UP000618445"/>
    </source>
</evidence>
<dbReference type="EMBL" id="JACJQY010000006">
    <property type="protein sequence ID" value="MBD2316379.1"/>
    <property type="molecule type" value="Genomic_DNA"/>
</dbReference>
<comment type="caution">
    <text evidence="1">The sequence shown here is derived from an EMBL/GenBank/DDBJ whole genome shotgun (WGS) entry which is preliminary data.</text>
</comment>
<sequence length="47" mass="5269">MTIISRPARLVTFSVVVRSLNGDSPKQRSKITNYPVSKLNTDKYLSS</sequence>
<name>A0ABR8CAD6_9CYAN</name>
<organism evidence="1 2">
    <name type="scientific">Phormidium tenue FACHB-1050</name>
    <dbReference type="NCBI Taxonomy" id="2692857"/>
    <lineage>
        <taxon>Bacteria</taxon>
        <taxon>Bacillati</taxon>
        <taxon>Cyanobacteriota</taxon>
        <taxon>Cyanophyceae</taxon>
        <taxon>Oscillatoriophycideae</taxon>
        <taxon>Oscillatoriales</taxon>
        <taxon>Oscillatoriaceae</taxon>
        <taxon>Phormidium</taxon>
    </lineage>
</organism>
<reference evidence="1 2" key="1">
    <citation type="journal article" date="2020" name="ISME J.">
        <title>Comparative genomics reveals insights into cyanobacterial evolution and habitat adaptation.</title>
        <authorList>
            <person name="Chen M.Y."/>
            <person name="Teng W.K."/>
            <person name="Zhao L."/>
            <person name="Hu C.X."/>
            <person name="Zhou Y.K."/>
            <person name="Han B.P."/>
            <person name="Song L.R."/>
            <person name="Shu W.S."/>
        </authorList>
    </citation>
    <scope>NUCLEOTIDE SEQUENCE [LARGE SCALE GENOMIC DNA]</scope>
    <source>
        <strain evidence="1 2">FACHB-1050</strain>
    </source>
</reference>
<proteinExistence type="predicted"/>
<dbReference type="Proteomes" id="UP000618445">
    <property type="component" value="Unassembled WGS sequence"/>
</dbReference>
<gene>
    <name evidence="1" type="ORF">H6G05_05905</name>
</gene>